<dbReference type="InterPro" id="IPR001275">
    <property type="entry name" value="DM_DNA-bd"/>
</dbReference>
<comment type="similarity">
    <text evidence="1">Belongs to the DMRT family.</text>
</comment>
<keyword evidence="10" id="KW-1185">Reference proteome</keyword>
<gene>
    <name evidence="9" type="ORF">KUTeg_016345</name>
</gene>
<dbReference type="Proteomes" id="UP001217089">
    <property type="component" value="Unassembled WGS sequence"/>
</dbReference>
<evidence type="ECO:0000313" key="10">
    <source>
        <dbReference type="Proteomes" id="UP001217089"/>
    </source>
</evidence>
<dbReference type="PROSITE" id="PS50809">
    <property type="entry name" value="DM_2"/>
    <property type="match status" value="1"/>
</dbReference>
<evidence type="ECO:0000256" key="1">
    <source>
        <dbReference type="ARBA" id="ARBA00006834"/>
    </source>
</evidence>
<keyword evidence="5 6" id="KW-0539">Nucleus</keyword>
<organism evidence="9 10">
    <name type="scientific">Tegillarca granosa</name>
    <name type="common">Malaysian cockle</name>
    <name type="synonym">Anadara granosa</name>
    <dbReference type="NCBI Taxonomy" id="220873"/>
    <lineage>
        <taxon>Eukaryota</taxon>
        <taxon>Metazoa</taxon>
        <taxon>Spiralia</taxon>
        <taxon>Lophotrochozoa</taxon>
        <taxon>Mollusca</taxon>
        <taxon>Bivalvia</taxon>
        <taxon>Autobranchia</taxon>
        <taxon>Pteriomorphia</taxon>
        <taxon>Arcoida</taxon>
        <taxon>Arcoidea</taxon>
        <taxon>Arcidae</taxon>
        <taxon>Tegillarca</taxon>
    </lineage>
</organism>
<evidence type="ECO:0000313" key="9">
    <source>
        <dbReference type="EMBL" id="KAJ8305800.1"/>
    </source>
</evidence>
<evidence type="ECO:0000256" key="2">
    <source>
        <dbReference type="ARBA" id="ARBA00022723"/>
    </source>
</evidence>
<feature type="compositionally biased region" description="Basic and acidic residues" evidence="7">
    <location>
        <begin position="125"/>
        <end position="158"/>
    </location>
</feature>
<evidence type="ECO:0000256" key="3">
    <source>
        <dbReference type="ARBA" id="ARBA00022833"/>
    </source>
</evidence>
<dbReference type="Pfam" id="PF03474">
    <property type="entry name" value="DMA"/>
    <property type="match status" value="1"/>
</dbReference>
<feature type="compositionally biased region" description="Polar residues" evidence="7">
    <location>
        <begin position="159"/>
        <end position="168"/>
    </location>
</feature>
<feature type="compositionally biased region" description="Polar residues" evidence="7">
    <location>
        <begin position="382"/>
        <end position="394"/>
    </location>
</feature>
<keyword evidence="3 6" id="KW-0862">Zinc</keyword>
<feature type="region of interest" description="Disordered" evidence="7">
    <location>
        <begin position="377"/>
        <end position="406"/>
    </location>
</feature>
<evidence type="ECO:0000256" key="5">
    <source>
        <dbReference type="ARBA" id="ARBA00023242"/>
    </source>
</evidence>
<feature type="region of interest" description="Disordered" evidence="7">
    <location>
        <begin position="113"/>
        <end position="177"/>
    </location>
</feature>
<protein>
    <recommendedName>
        <fullName evidence="8">DM domain-containing protein</fullName>
    </recommendedName>
</protein>
<dbReference type="PANTHER" id="PTHR12322:SF118">
    <property type="entry name" value="DM DOMAIN-CONTAINING PROTEIN"/>
    <property type="match status" value="1"/>
</dbReference>
<comment type="subcellular location">
    <subcellularLocation>
        <location evidence="6">Nucleus</location>
    </subcellularLocation>
</comment>
<dbReference type="SMART" id="SM00301">
    <property type="entry name" value="DM"/>
    <property type="match status" value="1"/>
</dbReference>
<sequence>MYTSVLYSANLYKLSEIKASTMNTVTLYPLTEKGSRKPKCARCRNHGMVSWLKGHKRHCKFKDCACPKCNLIAERQRVMAAQVALKRQQAAEDAIALGLRACANETSLPIMTAGPLWGPGTVSPPEKDKDPEETTKENKNDQDDASKQDSENADDGRFETSSPDSENGSEYPEKQVKPTLTHGHSILSSAFLPGRLTNLEILERLFPFQKKSVLELVLQGCNGELVKAIEQFLSSQETLLSQQPGSTQLKTDYRTHPYLSNLNFNSSLKSLNGIHKLPQGGLRSAFSPFSSTSLSSGIHSAFNSQMASIPASDSFRSPFFHQQIRASDIFPSPASFPYQSFNSLPTAPLPGFLSSPFSMHSYRPGIGDLNYYKKSAMDKTGSKSPGSDNGQMSDSWEETSKERDIE</sequence>
<dbReference type="EMBL" id="JARBDR010000813">
    <property type="protein sequence ID" value="KAJ8305800.1"/>
    <property type="molecule type" value="Genomic_DNA"/>
</dbReference>
<dbReference type="SUPFAM" id="SSF82927">
    <property type="entry name" value="Cysteine-rich DNA binding domain, (DM domain)"/>
    <property type="match status" value="1"/>
</dbReference>
<dbReference type="CDD" id="cd14370">
    <property type="entry name" value="CUE_DMA"/>
    <property type="match status" value="1"/>
</dbReference>
<reference evidence="9 10" key="1">
    <citation type="submission" date="2022-12" db="EMBL/GenBank/DDBJ databases">
        <title>Chromosome-level genome of Tegillarca granosa.</title>
        <authorList>
            <person name="Kim J."/>
        </authorList>
    </citation>
    <scope>NUCLEOTIDE SEQUENCE [LARGE SCALE GENOMIC DNA]</scope>
    <source>
        <strain evidence="9">Teg-2019</strain>
        <tissue evidence="9">Adductor muscle</tissue>
    </source>
</reference>
<dbReference type="Pfam" id="PF00751">
    <property type="entry name" value="DM"/>
    <property type="match status" value="1"/>
</dbReference>
<dbReference type="Gene3D" id="4.10.1040.10">
    <property type="entry name" value="DM DNA-binding domain"/>
    <property type="match status" value="1"/>
</dbReference>
<keyword evidence="4 6" id="KW-0238">DNA-binding</keyword>
<dbReference type="InterPro" id="IPR036407">
    <property type="entry name" value="DM_DNA-bd_sf"/>
</dbReference>
<dbReference type="InterPro" id="IPR005173">
    <property type="entry name" value="DMA"/>
</dbReference>
<proteinExistence type="inferred from homology"/>
<dbReference type="PANTHER" id="PTHR12322">
    <property type="entry name" value="DOUBLESEX AND MAB-3 RELATED TRANSCRIPTION FACTOR DMRT"/>
    <property type="match status" value="1"/>
</dbReference>
<keyword evidence="2 6" id="KW-0479">Metal-binding</keyword>
<feature type="domain" description="DM" evidence="8">
    <location>
        <begin position="40"/>
        <end position="87"/>
    </location>
</feature>
<evidence type="ECO:0000256" key="6">
    <source>
        <dbReference type="PROSITE-ProRule" id="PRU00070"/>
    </source>
</evidence>
<evidence type="ECO:0000259" key="8">
    <source>
        <dbReference type="PROSITE" id="PS50809"/>
    </source>
</evidence>
<comment type="caution">
    <text evidence="9">The sequence shown here is derived from an EMBL/GenBank/DDBJ whole genome shotgun (WGS) entry which is preliminary data.</text>
</comment>
<accession>A0ABQ9EQF9</accession>
<dbReference type="PROSITE" id="PS40000">
    <property type="entry name" value="DM_1"/>
    <property type="match status" value="1"/>
</dbReference>
<dbReference type="InterPro" id="IPR026607">
    <property type="entry name" value="DMRT"/>
</dbReference>
<evidence type="ECO:0000256" key="7">
    <source>
        <dbReference type="SAM" id="MobiDB-lite"/>
    </source>
</evidence>
<evidence type="ECO:0000256" key="4">
    <source>
        <dbReference type="ARBA" id="ARBA00023125"/>
    </source>
</evidence>
<name>A0ABQ9EQF9_TEGGR</name>
<feature type="DNA-binding region" description="DM" evidence="6">
    <location>
        <begin position="40"/>
        <end position="87"/>
    </location>
</feature>